<keyword evidence="2 6" id="KW-0732">Signal</keyword>
<dbReference type="SUPFAM" id="SSF53850">
    <property type="entry name" value="Periplasmic binding protein-like II"/>
    <property type="match status" value="1"/>
</dbReference>
<dbReference type="InterPro" id="IPR006059">
    <property type="entry name" value="SBP"/>
</dbReference>
<name>A0ABT4GMN0_9BACL</name>
<feature type="signal peptide" evidence="6">
    <location>
        <begin position="1"/>
        <end position="26"/>
    </location>
</feature>
<evidence type="ECO:0000256" key="4">
    <source>
        <dbReference type="ARBA" id="ARBA00023139"/>
    </source>
</evidence>
<reference evidence="7 8" key="1">
    <citation type="submission" date="2022-05" db="EMBL/GenBank/DDBJ databases">
        <title>Genome Sequencing of Bee-Associated Microbes.</title>
        <authorList>
            <person name="Dunlap C."/>
        </authorList>
    </citation>
    <scope>NUCLEOTIDE SEQUENCE [LARGE SCALE GENOMIC DNA]</scope>
    <source>
        <strain evidence="7 8">NRRL B-14421</strain>
    </source>
</reference>
<proteinExistence type="predicted"/>
<evidence type="ECO:0000256" key="6">
    <source>
        <dbReference type="SAM" id="SignalP"/>
    </source>
</evidence>
<evidence type="ECO:0000256" key="3">
    <source>
        <dbReference type="ARBA" id="ARBA00023136"/>
    </source>
</evidence>
<comment type="caution">
    <text evidence="7">The sequence shown here is derived from an EMBL/GenBank/DDBJ whole genome shotgun (WGS) entry which is preliminary data.</text>
</comment>
<evidence type="ECO:0000256" key="2">
    <source>
        <dbReference type="ARBA" id="ARBA00022729"/>
    </source>
</evidence>
<feature type="chain" id="PRO_5046350446" evidence="6">
    <location>
        <begin position="27"/>
        <end position="516"/>
    </location>
</feature>
<dbReference type="InterPro" id="IPR050490">
    <property type="entry name" value="Bact_solute-bd_prot1"/>
</dbReference>
<keyword evidence="8" id="KW-1185">Reference proteome</keyword>
<dbReference type="PANTHER" id="PTHR43649:SF33">
    <property type="entry name" value="POLYGALACTURONAN_RHAMNOGALACTURONAN-BINDING PROTEIN YTCQ"/>
    <property type="match status" value="1"/>
</dbReference>
<dbReference type="PROSITE" id="PS51257">
    <property type="entry name" value="PROKAR_LIPOPROTEIN"/>
    <property type="match status" value="1"/>
</dbReference>
<gene>
    <name evidence="7" type="ORF">M5X19_32145</name>
</gene>
<keyword evidence="1" id="KW-1003">Cell membrane</keyword>
<evidence type="ECO:0000313" key="8">
    <source>
        <dbReference type="Proteomes" id="UP001527099"/>
    </source>
</evidence>
<dbReference type="CDD" id="cd13580">
    <property type="entry name" value="PBP2_AlgQ_like_1"/>
    <property type="match status" value="1"/>
</dbReference>
<protein>
    <submittedName>
        <fullName evidence="7">Extracellular solute-binding protein</fullName>
    </submittedName>
</protein>
<keyword evidence="5" id="KW-0449">Lipoprotein</keyword>
<keyword evidence="4" id="KW-0564">Palmitate</keyword>
<accession>A0ABT4GMN0</accession>
<dbReference type="Proteomes" id="UP001527099">
    <property type="component" value="Unassembled WGS sequence"/>
</dbReference>
<dbReference type="RefSeq" id="WP_268618194.1">
    <property type="nucleotide sequence ID" value="NZ_JAMDMX010000145.1"/>
</dbReference>
<keyword evidence="3" id="KW-0472">Membrane</keyword>
<dbReference type="Pfam" id="PF01547">
    <property type="entry name" value="SBP_bac_1"/>
    <property type="match status" value="1"/>
</dbReference>
<evidence type="ECO:0000256" key="1">
    <source>
        <dbReference type="ARBA" id="ARBA00022475"/>
    </source>
</evidence>
<dbReference type="Gene3D" id="3.40.190.10">
    <property type="entry name" value="Periplasmic binding protein-like II"/>
    <property type="match status" value="2"/>
</dbReference>
<evidence type="ECO:0000313" key="7">
    <source>
        <dbReference type="EMBL" id="MCY9697475.1"/>
    </source>
</evidence>
<sequence length="516" mass="56693">MKWLSNSNRKPVLILSSAVMAFGVLAGCGSKDSANPAPDAGDKGANTKTAPFSLSIMAKSFTNDNASPESKVWKKIEEVTNTQLKVEFTPDANYNDKLNITMASGSLPNVVFIPSNIIRIPTVSNAIKGGVFWEIGPYLKDYPNLKQYNPTTLNNTSYDGKIYGLPAVRPLGRYGTSYRSDWLANVGLSEPTTVDEFYNMLKAFTNNDPDKNGKNDTYGMVVTKYAGPWDIMQTWFGVPNKWGADKDGKLVPAHMTPQYMDALKFFKKLYDEKLINQDFAVYDSAKWNDPIINSKAGVAIDVVDRSYQIEENMKKVNQNGTIGLIGSTKGLPLPSTQGHAGVFLISKSGVKTESDLKKVLNFFDKINDKDIQIMLNYGLEGTHYKVEDGKLITILKPEDPQAPDINNKNLNQLSVGVPNVLDTAFKPGSPIRAKAAEVKAANEKNMVPNPAEPLTSAAYTQKGAQLDQIIADARVKFIVGKIDEAGFKAEVDKWKSTGGDDFIKEINEAYTVAQKK</sequence>
<dbReference type="EMBL" id="JAMDMX010000145">
    <property type="protein sequence ID" value="MCY9697475.1"/>
    <property type="molecule type" value="Genomic_DNA"/>
</dbReference>
<evidence type="ECO:0000256" key="5">
    <source>
        <dbReference type="ARBA" id="ARBA00023288"/>
    </source>
</evidence>
<organism evidence="7 8">
    <name type="scientific">Paenibacillus alginolyticus</name>
    <dbReference type="NCBI Taxonomy" id="59839"/>
    <lineage>
        <taxon>Bacteria</taxon>
        <taxon>Bacillati</taxon>
        <taxon>Bacillota</taxon>
        <taxon>Bacilli</taxon>
        <taxon>Bacillales</taxon>
        <taxon>Paenibacillaceae</taxon>
        <taxon>Paenibacillus</taxon>
    </lineage>
</organism>
<dbReference type="PANTHER" id="PTHR43649">
    <property type="entry name" value="ARABINOSE-BINDING PROTEIN-RELATED"/>
    <property type="match status" value="1"/>
</dbReference>